<proteinExistence type="predicted"/>
<comment type="caution">
    <text evidence="2">The sequence shown here is derived from an EMBL/GenBank/DDBJ whole genome shotgun (WGS) entry which is preliminary data.</text>
</comment>
<dbReference type="Proteomes" id="UP000244093">
    <property type="component" value="Unassembled WGS sequence"/>
</dbReference>
<sequence>MLQVKKTNTERKGEFTSSGNQNQRNPKLLTQTPPGVFPVTTKRYADQKSSLISLSKQTIKRTKTKQKTQK</sequence>
<feature type="region of interest" description="Disordered" evidence="1">
    <location>
        <begin position="1"/>
        <end position="38"/>
    </location>
</feature>
<dbReference type="AlphaFoldDB" id="A0A2R7Y2F8"/>
<accession>A0A2R7Y2F8</accession>
<reference evidence="2 4" key="2">
    <citation type="journal article" date="2018" name="Syst. Appl. Microbiol.">
        <title>A new symbiotic nanoarchaeote (Candidatus Nanoclepta minutus) and its host (Zestosphaera tikiterensis gen. nov., sp. nov.) from a New Zealand hot spring.</title>
        <authorList>
            <person name="St John E."/>
            <person name="Liu Y."/>
            <person name="Podar M."/>
            <person name="Stott M.B."/>
            <person name="Meneghin J."/>
            <person name="Chen Z."/>
            <person name="Lagutin K."/>
            <person name="Mitchell K."/>
            <person name="Reysenbach A.L."/>
        </authorList>
    </citation>
    <scope>NUCLEOTIDE SEQUENCE [LARGE SCALE GENOMIC DNA]</scope>
    <source>
        <strain evidence="2">NZ3</strain>
    </source>
</reference>
<evidence type="ECO:0000313" key="3">
    <source>
        <dbReference type="EMBL" id="PUA31721.1"/>
    </source>
</evidence>
<evidence type="ECO:0000313" key="4">
    <source>
        <dbReference type="Proteomes" id="UP000244093"/>
    </source>
</evidence>
<evidence type="ECO:0000256" key="1">
    <source>
        <dbReference type="SAM" id="MobiDB-lite"/>
    </source>
</evidence>
<name>A0A2R7Y2F8_9CREN</name>
<feature type="compositionally biased region" description="Polar residues" evidence="1">
    <location>
        <begin position="15"/>
        <end position="33"/>
    </location>
</feature>
<gene>
    <name evidence="2" type="ORF">B7O98_08680</name>
    <name evidence="3" type="ORF">B7O98_08850</name>
</gene>
<evidence type="ECO:0000313" key="2">
    <source>
        <dbReference type="EMBL" id="PUA31688.1"/>
    </source>
</evidence>
<protein>
    <submittedName>
        <fullName evidence="2">Uncharacterized protein</fullName>
    </submittedName>
</protein>
<reference evidence="2" key="1">
    <citation type="submission" date="2017-04" db="EMBL/GenBank/DDBJ databases">
        <authorList>
            <person name="Afonso C.L."/>
            <person name="Miller P.J."/>
            <person name="Scott M.A."/>
            <person name="Spackman E."/>
            <person name="Goraichik I."/>
            <person name="Dimitrov K.M."/>
            <person name="Suarez D.L."/>
            <person name="Swayne D.E."/>
        </authorList>
    </citation>
    <scope>NUCLEOTIDE SEQUENCE</scope>
    <source>
        <strain evidence="2">NZ3</strain>
    </source>
</reference>
<organism evidence="2 4">
    <name type="scientific">Zestosphaera tikiterensis</name>
    <dbReference type="NCBI Taxonomy" id="1973259"/>
    <lineage>
        <taxon>Archaea</taxon>
        <taxon>Thermoproteota</taxon>
        <taxon>Thermoprotei</taxon>
        <taxon>Desulfurococcales</taxon>
        <taxon>Desulfurococcaceae</taxon>
        <taxon>Zestosphaera</taxon>
    </lineage>
</organism>
<dbReference type="EMBL" id="NBVN01000007">
    <property type="protein sequence ID" value="PUA31721.1"/>
    <property type="molecule type" value="Genomic_DNA"/>
</dbReference>
<dbReference type="EMBL" id="NBVN01000007">
    <property type="protein sequence ID" value="PUA31688.1"/>
    <property type="molecule type" value="Genomic_DNA"/>
</dbReference>